<evidence type="ECO:0000259" key="1">
    <source>
        <dbReference type="Pfam" id="PF20803"/>
    </source>
</evidence>
<dbReference type="SUPFAM" id="SSF46785">
    <property type="entry name" value="Winged helix' DNA-binding domain"/>
    <property type="match status" value="1"/>
</dbReference>
<evidence type="ECO:0000313" key="2">
    <source>
        <dbReference type="EMBL" id="OGE83798.1"/>
    </source>
</evidence>
<organism evidence="2 3">
    <name type="scientific">Candidatus Doudnabacteria bacterium RIFCSPHIGHO2_01_FULL_49_9</name>
    <dbReference type="NCBI Taxonomy" id="1817827"/>
    <lineage>
        <taxon>Bacteria</taxon>
        <taxon>Candidatus Doudnaibacteriota</taxon>
    </lineage>
</organism>
<dbReference type="AlphaFoldDB" id="A0A1F5P1L3"/>
<dbReference type="InterPro" id="IPR048846">
    <property type="entry name" value="PaaX-like_central"/>
</dbReference>
<accession>A0A1F5P1L3</accession>
<feature type="domain" description="Transcriptional repressor PaaX-like central Cas2-like" evidence="1">
    <location>
        <begin position="91"/>
        <end position="172"/>
    </location>
</feature>
<dbReference type="PANTHER" id="PTHR30319:SF1">
    <property type="entry name" value="TRANSCRIPTIONAL REPRESSOR PAAX"/>
    <property type="match status" value="1"/>
</dbReference>
<dbReference type="GO" id="GO:0006351">
    <property type="term" value="P:DNA-templated transcription"/>
    <property type="evidence" value="ECO:0007669"/>
    <property type="project" value="TreeGrafter"/>
</dbReference>
<dbReference type="Pfam" id="PF20803">
    <property type="entry name" value="PaaX_M"/>
    <property type="match status" value="1"/>
</dbReference>
<comment type="caution">
    <text evidence="2">The sequence shown here is derived from an EMBL/GenBank/DDBJ whole genome shotgun (WGS) entry which is preliminary data.</text>
</comment>
<protein>
    <recommendedName>
        <fullName evidence="1">Transcriptional repressor PaaX-like central Cas2-like domain-containing protein</fullName>
    </recommendedName>
</protein>
<dbReference type="Proteomes" id="UP000176339">
    <property type="component" value="Unassembled WGS sequence"/>
</dbReference>
<name>A0A1F5P1L3_9BACT</name>
<dbReference type="EMBL" id="MFEN01000036">
    <property type="protein sequence ID" value="OGE83798.1"/>
    <property type="molecule type" value="Genomic_DNA"/>
</dbReference>
<dbReference type="InterPro" id="IPR036390">
    <property type="entry name" value="WH_DNA-bd_sf"/>
</dbReference>
<evidence type="ECO:0000313" key="3">
    <source>
        <dbReference type="Proteomes" id="UP000176339"/>
    </source>
</evidence>
<dbReference type="PANTHER" id="PTHR30319">
    <property type="entry name" value="PHENYLACETIC ACID REGULATOR-RELATED TRANSCRIPTIONAL REPRESSOR"/>
    <property type="match status" value="1"/>
</dbReference>
<sequence>MKKGRKINEESRKVLSLLLEKGAMSIGEFTQIHFKGEMPWDHRSVFLKMHDLKRGGYVKGREKNNQSFFHLTPKGKMQILKYLHLEKLRIKKWDGHWRIVIFDLPESLKKWRNYLRAELKNNLGFWPLQESVYITPHPVIGELDELLKEWNLRKYFRYLTVSEIDREEELKLVFGLK</sequence>
<proteinExistence type="predicted"/>
<gene>
    <name evidence="2" type="ORF">A2846_00125</name>
</gene>
<reference evidence="2 3" key="1">
    <citation type="journal article" date="2016" name="Nat. Commun.">
        <title>Thousands of microbial genomes shed light on interconnected biogeochemical processes in an aquifer system.</title>
        <authorList>
            <person name="Anantharaman K."/>
            <person name="Brown C.T."/>
            <person name="Hug L.A."/>
            <person name="Sharon I."/>
            <person name="Castelle C.J."/>
            <person name="Probst A.J."/>
            <person name="Thomas B.C."/>
            <person name="Singh A."/>
            <person name="Wilkins M.J."/>
            <person name="Karaoz U."/>
            <person name="Brodie E.L."/>
            <person name="Williams K.H."/>
            <person name="Hubbard S.S."/>
            <person name="Banfield J.F."/>
        </authorList>
    </citation>
    <scope>NUCLEOTIDE SEQUENCE [LARGE SCALE GENOMIC DNA]</scope>
</reference>
<dbReference type="Gene3D" id="3.30.70.2650">
    <property type="match status" value="1"/>
</dbReference>